<organism evidence="3 4">
    <name type="scientific">Thalassococcus halodurans</name>
    <dbReference type="NCBI Taxonomy" id="373675"/>
    <lineage>
        <taxon>Bacteria</taxon>
        <taxon>Pseudomonadati</taxon>
        <taxon>Pseudomonadota</taxon>
        <taxon>Alphaproteobacteria</taxon>
        <taxon>Rhodobacterales</taxon>
        <taxon>Roseobacteraceae</taxon>
        <taxon>Thalassococcus</taxon>
    </lineage>
</organism>
<dbReference type="AlphaFoldDB" id="A0A1H5YJN4"/>
<dbReference type="EMBL" id="FNUZ01000003">
    <property type="protein sequence ID" value="SEG24353.1"/>
    <property type="molecule type" value="Genomic_DNA"/>
</dbReference>
<dbReference type="InterPro" id="IPR010987">
    <property type="entry name" value="Glutathione-S-Trfase_C-like"/>
</dbReference>
<dbReference type="InterPro" id="IPR040079">
    <property type="entry name" value="Glutathione_S-Trfase"/>
</dbReference>
<dbReference type="SFLD" id="SFLDS00019">
    <property type="entry name" value="Glutathione_Transferase_(cytos"/>
    <property type="match status" value="1"/>
</dbReference>
<dbReference type="PROSITE" id="PS50404">
    <property type="entry name" value="GST_NTER"/>
    <property type="match status" value="1"/>
</dbReference>
<dbReference type="CDD" id="cd03046">
    <property type="entry name" value="GST_N_GTT1_like"/>
    <property type="match status" value="1"/>
</dbReference>
<dbReference type="Gene3D" id="3.40.30.10">
    <property type="entry name" value="Glutaredoxin"/>
    <property type="match status" value="1"/>
</dbReference>
<feature type="domain" description="GST N-terminal" evidence="1">
    <location>
        <begin position="1"/>
        <end position="76"/>
    </location>
</feature>
<dbReference type="PANTHER" id="PTHR44051">
    <property type="entry name" value="GLUTATHIONE S-TRANSFERASE-RELATED"/>
    <property type="match status" value="1"/>
</dbReference>
<dbReference type="PROSITE" id="PS50405">
    <property type="entry name" value="GST_CTER"/>
    <property type="match status" value="1"/>
</dbReference>
<dbReference type="SUPFAM" id="SSF52833">
    <property type="entry name" value="Thioredoxin-like"/>
    <property type="match status" value="1"/>
</dbReference>
<name>A0A1H5YJN4_9RHOB</name>
<sequence length="196" mass="21527">MGYTVVGSRKTRAFRVLWAMEELGLAYDHIPALPASDEIRAVSPLGKVPALKDGDDVICDSVAIMTYLADKHGGLTHPAGTIARARQDAWTNRIIDELDALLWTAARHTFVLPKDQRVPEVKESLKPEFDRNIQRIAAEIDGPFLAGDMLTIPDILLLHCGSWALAAKFPPLPDKIKANAKVLMQRPAYQKAAALP</sequence>
<proteinExistence type="predicted"/>
<dbReference type="SUPFAM" id="SSF47616">
    <property type="entry name" value="GST C-terminal domain-like"/>
    <property type="match status" value="1"/>
</dbReference>
<reference evidence="3 4" key="1">
    <citation type="submission" date="2016-10" db="EMBL/GenBank/DDBJ databases">
        <authorList>
            <person name="de Groot N.N."/>
        </authorList>
    </citation>
    <scope>NUCLEOTIDE SEQUENCE [LARGE SCALE GENOMIC DNA]</scope>
    <source>
        <strain evidence="3 4">DSM 26915</strain>
    </source>
</reference>
<dbReference type="Gene3D" id="1.20.1050.10">
    <property type="match status" value="1"/>
</dbReference>
<protein>
    <submittedName>
        <fullName evidence="3">Glutathione S-transferase</fullName>
    </submittedName>
</protein>
<dbReference type="InterPro" id="IPR036249">
    <property type="entry name" value="Thioredoxin-like_sf"/>
</dbReference>
<dbReference type="OrthoDB" id="9810080at2"/>
<dbReference type="Pfam" id="PF13417">
    <property type="entry name" value="GST_N_3"/>
    <property type="match status" value="1"/>
</dbReference>
<dbReference type="GO" id="GO:0016740">
    <property type="term" value="F:transferase activity"/>
    <property type="evidence" value="ECO:0007669"/>
    <property type="project" value="UniProtKB-KW"/>
</dbReference>
<dbReference type="InterPro" id="IPR036282">
    <property type="entry name" value="Glutathione-S-Trfase_C_sf"/>
</dbReference>
<dbReference type="PANTHER" id="PTHR44051:SF8">
    <property type="entry name" value="GLUTATHIONE S-TRANSFERASE GSTA"/>
    <property type="match status" value="1"/>
</dbReference>
<evidence type="ECO:0000313" key="3">
    <source>
        <dbReference type="EMBL" id="SEG24353.1"/>
    </source>
</evidence>
<dbReference type="SFLD" id="SFLDG00358">
    <property type="entry name" value="Main_(cytGST)"/>
    <property type="match status" value="1"/>
</dbReference>
<dbReference type="RefSeq" id="WP_103910473.1">
    <property type="nucleotide sequence ID" value="NZ_FNUZ01000003.1"/>
</dbReference>
<feature type="domain" description="GST C-terminal" evidence="2">
    <location>
        <begin position="80"/>
        <end position="196"/>
    </location>
</feature>
<keyword evidence="4" id="KW-1185">Reference proteome</keyword>
<keyword evidence="3" id="KW-0808">Transferase</keyword>
<gene>
    <name evidence="3" type="ORF">SAMN04488045_2136</name>
</gene>
<evidence type="ECO:0000313" key="4">
    <source>
        <dbReference type="Proteomes" id="UP000236752"/>
    </source>
</evidence>
<dbReference type="Proteomes" id="UP000236752">
    <property type="component" value="Unassembled WGS sequence"/>
</dbReference>
<dbReference type="InterPro" id="IPR004045">
    <property type="entry name" value="Glutathione_S-Trfase_N"/>
</dbReference>
<accession>A0A1H5YJN4</accession>
<evidence type="ECO:0000259" key="1">
    <source>
        <dbReference type="PROSITE" id="PS50404"/>
    </source>
</evidence>
<evidence type="ECO:0000259" key="2">
    <source>
        <dbReference type="PROSITE" id="PS50405"/>
    </source>
</evidence>